<sequence length="116" mass="12750">MTVKRVVTNIASPDTGAAARFYGEVLGMAIVMDHGWLVTYADSGSAMPQLSIASEGGSGTEVPDLSVEVDNLDEVLERARDRGFPILYGPVDEPWGVRRFFVRDPFDRVVNILQHQ</sequence>
<gene>
    <name evidence="2" type="ORF">HK439_12775</name>
</gene>
<dbReference type="AlphaFoldDB" id="A0A926NTI9"/>
<name>A0A926NTI9_9HYPH</name>
<feature type="domain" description="VOC" evidence="1">
    <location>
        <begin position="2"/>
        <end position="115"/>
    </location>
</feature>
<protein>
    <submittedName>
        <fullName evidence="2">Glyoxalase</fullName>
    </submittedName>
</protein>
<reference evidence="2" key="1">
    <citation type="submission" date="2020-05" db="EMBL/GenBank/DDBJ databases">
        <title>Identification of trans-AT polyketide cluster in two marine bacteria, producers of a novel glutaramide-containing polyketide sesbanimide D and analogs.</title>
        <authorList>
            <person name="Kacar D."/>
            <person name="Rodriguez P."/>
            <person name="Canedo L."/>
            <person name="Gonzalez E."/>
            <person name="Galan B."/>
            <person name="De La Calle F."/>
            <person name="Garcia J.L."/>
        </authorList>
    </citation>
    <scope>NUCLEOTIDE SEQUENCE</scope>
    <source>
        <strain evidence="2">PHM038</strain>
    </source>
</reference>
<dbReference type="RefSeq" id="WP_190291895.1">
    <property type="nucleotide sequence ID" value="NZ_JABFCZ010000013.1"/>
</dbReference>
<dbReference type="InterPro" id="IPR029068">
    <property type="entry name" value="Glyas_Bleomycin-R_OHBP_Dase"/>
</dbReference>
<dbReference type="SUPFAM" id="SSF54593">
    <property type="entry name" value="Glyoxalase/Bleomycin resistance protein/Dihydroxybiphenyl dioxygenase"/>
    <property type="match status" value="1"/>
</dbReference>
<evidence type="ECO:0000313" key="3">
    <source>
        <dbReference type="Proteomes" id="UP000598467"/>
    </source>
</evidence>
<comment type="caution">
    <text evidence="2">The sequence shown here is derived from an EMBL/GenBank/DDBJ whole genome shotgun (WGS) entry which is preliminary data.</text>
</comment>
<dbReference type="Gene3D" id="3.10.180.10">
    <property type="entry name" value="2,3-Dihydroxybiphenyl 1,2-Dioxygenase, domain 1"/>
    <property type="match status" value="1"/>
</dbReference>
<organism evidence="2 3">
    <name type="scientific">Roseibium aggregatum</name>
    <dbReference type="NCBI Taxonomy" id="187304"/>
    <lineage>
        <taxon>Bacteria</taxon>
        <taxon>Pseudomonadati</taxon>
        <taxon>Pseudomonadota</taxon>
        <taxon>Alphaproteobacteria</taxon>
        <taxon>Hyphomicrobiales</taxon>
        <taxon>Stappiaceae</taxon>
        <taxon>Roseibium</taxon>
    </lineage>
</organism>
<dbReference type="EMBL" id="JABFCZ010000013">
    <property type="protein sequence ID" value="MBD1547137.1"/>
    <property type="molecule type" value="Genomic_DNA"/>
</dbReference>
<accession>A0A926NTI9</accession>
<dbReference type="Pfam" id="PF00903">
    <property type="entry name" value="Glyoxalase"/>
    <property type="match status" value="1"/>
</dbReference>
<dbReference type="InterPro" id="IPR004360">
    <property type="entry name" value="Glyas_Fos-R_dOase_dom"/>
</dbReference>
<dbReference type="PROSITE" id="PS51819">
    <property type="entry name" value="VOC"/>
    <property type="match status" value="1"/>
</dbReference>
<evidence type="ECO:0000259" key="1">
    <source>
        <dbReference type="PROSITE" id="PS51819"/>
    </source>
</evidence>
<dbReference type="InterPro" id="IPR037523">
    <property type="entry name" value="VOC_core"/>
</dbReference>
<evidence type="ECO:0000313" key="2">
    <source>
        <dbReference type="EMBL" id="MBD1547137.1"/>
    </source>
</evidence>
<proteinExistence type="predicted"/>
<dbReference type="Proteomes" id="UP000598467">
    <property type="component" value="Unassembled WGS sequence"/>
</dbReference>